<evidence type="ECO:0000313" key="2">
    <source>
        <dbReference type="EMBL" id="MDV6229946.1"/>
    </source>
</evidence>
<dbReference type="InterPro" id="IPR015904">
    <property type="entry name" value="Sulphide_quinone_reductase"/>
</dbReference>
<keyword evidence="3" id="KW-1185">Reference proteome</keyword>
<dbReference type="EC" id="1.-.-.-" evidence="2"/>
<dbReference type="EMBL" id="JAWLKE010000002">
    <property type="protein sequence ID" value="MDV6229946.1"/>
    <property type="molecule type" value="Genomic_DNA"/>
</dbReference>
<dbReference type="RefSeq" id="WP_300521066.1">
    <property type="nucleotide sequence ID" value="NZ_JAWLKE010000002.1"/>
</dbReference>
<reference evidence="2 3" key="1">
    <citation type="submission" date="2023-10" db="EMBL/GenBank/DDBJ databases">
        <title>Development of a sustainable strategy for remediation of hydrocarbon-contaminated territories based on the waste exchange concept.</title>
        <authorList>
            <person name="Krivoruchko A."/>
        </authorList>
    </citation>
    <scope>NUCLEOTIDE SEQUENCE [LARGE SCALE GENOMIC DNA]</scope>
    <source>
        <strain evidence="2 3">IEGM 1322</strain>
    </source>
</reference>
<evidence type="ECO:0000313" key="3">
    <source>
        <dbReference type="Proteomes" id="UP001185899"/>
    </source>
</evidence>
<dbReference type="SUPFAM" id="SSF51905">
    <property type="entry name" value="FAD/NAD(P)-binding domain"/>
    <property type="match status" value="1"/>
</dbReference>
<dbReference type="PANTHER" id="PTHR10632:SF2">
    <property type="entry name" value="SULFIDE:QUINONE OXIDOREDUCTASE, MITOCHONDRIAL"/>
    <property type="match status" value="1"/>
</dbReference>
<keyword evidence="2" id="KW-0560">Oxidoreductase</keyword>
<feature type="domain" description="FAD/NAD(P)-binding" evidence="1">
    <location>
        <begin position="8"/>
        <end position="125"/>
    </location>
</feature>
<gene>
    <name evidence="2" type="ORF">R3P95_05240</name>
</gene>
<organism evidence="2 3">
    <name type="scientific">Rhodococcus cercidiphylli</name>
    <dbReference type="NCBI Taxonomy" id="489916"/>
    <lineage>
        <taxon>Bacteria</taxon>
        <taxon>Bacillati</taxon>
        <taxon>Actinomycetota</taxon>
        <taxon>Actinomycetes</taxon>
        <taxon>Mycobacteriales</taxon>
        <taxon>Nocardiaceae</taxon>
        <taxon>Rhodococcus</taxon>
    </lineage>
</organism>
<dbReference type="Proteomes" id="UP001185899">
    <property type="component" value="Unassembled WGS sequence"/>
</dbReference>
<dbReference type="Gene3D" id="3.50.50.60">
    <property type="entry name" value="FAD/NAD(P)-binding domain"/>
    <property type="match status" value="2"/>
</dbReference>
<sequence>MTTPNTTYDVLVVGGGNAGISAAARLLKKGISDVAVLEPKKVHTYRPLLSYVGSGQAALTEAERTQRSVIPTGCVWLEDSATAIDPVNRLVRCASGTEYGYRDLVLGQGLVVDTDALPGVWAALRSPAVTSNYLDRAERTWQLVRDLPAHSSAVFTVPRPPVGCTGTTLKPLFLAADHWTRTGRMPGMDITLVVDRHRLLGVPQLDSIVIARLRELGVRILTRTAVTALHPESGHITVTDHDGIDERLGYDMLHLVPPFRGPKWLEESNLTGSASHGVVDIDGRTLRHRIHPEIWAAGDGAAIDTDSSGGALRKQISILVDNVIAARSGTPLSEYDGYTVAPIPVDAHRLIAAEFDRTGTLTPSLPSFVDPLKPRRSAWAFDRYGLPLSYWNMILAGRL</sequence>
<dbReference type="GO" id="GO:0016491">
    <property type="term" value="F:oxidoreductase activity"/>
    <property type="evidence" value="ECO:0007669"/>
    <property type="project" value="UniProtKB-KW"/>
</dbReference>
<dbReference type="InterPro" id="IPR023753">
    <property type="entry name" value="FAD/NAD-binding_dom"/>
</dbReference>
<name>A0ABU4AUN1_9NOCA</name>
<proteinExistence type="predicted"/>
<accession>A0ABU4AUN1</accession>
<dbReference type="PANTHER" id="PTHR10632">
    <property type="entry name" value="SULFIDE:QUINONE OXIDOREDUCTASE"/>
    <property type="match status" value="1"/>
</dbReference>
<protein>
    <submittedName>
        <fullName evidence="2">FAD/NAD(P)-binding oxidoreductase</fullName>
        <ecNumber evidence="2">1.-.-.-</ecNumber>
    </submittedName>
</protein>
<dbReference type="PRINTS" id="PR00411">
    <property type="entry name" value="PNDRDTASEI"/>
</dbReference>
<comment type="caution">
    <text evidence="2">The sequence shown here is derived from an EMBL/GenBank/DDBJ whole genome shotgun (WGS) entry which is preliminary data.</text>
</comment>
<evidence type="ECO:0000259" key="1">
    <source>
        <dbReference type="Pfam" id="PF07992"/>
    </source>
</evidence>
<dbReference type="InterPro" id="IPR036188">
    <property type="entry name" value="FAD/NAD-bd_sf"/>
</dbReference>
<dbReference type="Pfam" id="PF07992">
    <property type="entry name" value="Pyr_redox_2"/>
    <property type="match status" value="1"/>
</dbReference>